<proteinExistence type="predicted"/>
<name>A0ABT8GXL6_9ACTN</name>
<dbReference type="RefSeq" id="WP_146776338.1">
    <property type="nucleotide sequence ID" value="NZ_JAUHTB010000002.1"/>
</dbReference>
<protein>
    <submittedName>
        <fullName evidence="2">Uncharacterized protein</fullName>
    </submittedName>
</protein>
<dbReference type="Proteomes" id="UP001172702">
    <property type="component" value="Unassembled WGS sequence"/>
</dbReference>
<evidence type="ECO:0000313" key="2">
    <source>
        <dbReference type="EMBL" id="MDN4504950.1"/>
    </source>
</evidence>
<keyword evidence="1" id="KW-0175">Coiled coil</keyword>
<comment type="caution">
    <text evidence="2">The sequence shown here is derived from an EMBL/GenBank/DDBJ whole genome shotgun (WGS) entry which is preliminary data.</text>
</comment>
<organism evidence="2 3">
    <name type="scientific">Dietzia maris</name>
    <dbReference type="NCBI Taxonomy" id="37915"/>
    <lineage>
        <taxon>Bacteria</taxon>
        <taxon>Bacillati</taxon>
        <taxon>Actinomycetota</taxon>
        <taxon>Actinomycetes</taxon>
        <taxon>Mycobacteriales</taxon>
        <taxon>Dietziaceae</taxon>
        <taxon>Dietzia</taxon>
    </lineage>
</organism>
<feature type="coiled-coil region" evidence="1">
    <location>
        <begin position="35"/>
        <end position="69"/>
    </location>
</feature>
<evidence type="ECO:0000313" key="3">
    <source>
        <dbReference type="Proteomes" id="UP001172702"/>
    </source>
</evidence>
<accession>A0ABT8GXL6</accession>
<sequence>MLANTRNELARSELHIKELVSLAFESDGTATLSRLEALQAELSDTKLKNRRMALEIERLKRSLNAVRTQLHVEQVRSMELLPDSKQ</sequence>
<keyword evidence="3" id="KW-1185">Reference proteome</keyword>
<gene>
    <name evidence="2" type="ORF">QYF62_02585</name>
</gene>
<reference evidence="2 3" key="1">
    <citation type="submission" date="2023-07" db="EMBL/GenBank/DDBJ databases">
        <title>Strategy for survival of the halotoleranting strain Dietzia MX2 from the Yakshinskoe mineral salts deposit.</title>
        <authorList>
            <person name="Kharitonova M.A."/>
            <person name="Kupriyanova-Ashina F.G."/>
            <person name="Shakirov T.R."/>
            <person name="Vafina M.S."/>
            <person name="Ilinskaya O.N."/>
        </authorList>
    </citation>
    <scope>NUCLEOTIDE SEQUENCE [LARGE SCALE GENOMIC DNA]</scope>
    <source>
        <strain evidence="2 3">MX2</strain>
    </source>
</reference>
<dbReference type="EMBL" id="JAUHTB010000002">
    <property type="protein sequence ID" value="MDN4504950.1"/>
    <property type="molecule type" value="Genomic_DNA"/>
</dbReference>
<evidence type="ECO:0000256" key="1">
    <source>
        <dbReference type="SAM" id="Coils"/>
    </source>
</evidence>